<feature type="chain" id="PRO_5009196722" evidence="2">
    <location>
        <begin position="36"/>
        <end position="59"/>
    </location>
</feature>
<proteinExistence type="predicted"/>
<evidence type="ECO:0000256" key="1">
    <source>
        <dbReference type="SAM" id="MobiDB-lite"/>
    </source>
</evidence>
<keyword evidence="2" id="KW-0732">Signal</keyword>
<feature type="compositionally biased region" description="Polar residues" evidence="1">
    <location>
        <begin position="42"/>
        <end position="51"/>
    </location>
</feature>
<keyword evidence="4" id="KW-1185">Reference proteome</keyword>
<gene>
    <name evidence="3" type="ORF">AN216_02660</name>
</gene>
<feature type="region of interest" description="Disordered" evidence="1">
    <location>
        <begin position="40"/>
        <end position="59"/>
    </location>
</feature>
<evidence type="ECO:0000313" key="4">
    <source>
        <dbReference type="Proteomes" id="UP000176101"/>
    </source>
</evidence>
<protein>
    <submittedName>
        <fullName evidence="3">Uncharacterized protein</fullName>
    </submittedName>
</protein>
<evidence type="ECO:0000313" key="3">
    <source>
        <dbReference type="EMBL" id="OEV05579.1"/>
    </source>
</evidence>
<evidence type="ECO:0000256" key="2">
    <source>
        <dbReference type="SAM" id="SignalP"/>
    </source>
</evidence>
<feature type="signal peptide" evidence="2">
    <location>
        <begin position="1"/>
        <end position="35"/>
    </location>
</feature>
<sequence>MTAALHTSNLRPVLVRLFAATLLCSAVAVPSAVLALDEAPVSQRSVESSPGSEWPIAGK</sequence>
<accession>A0A1E7KNN2</accession>
<dbReference type="EMBL" id="LJGU01000095">
    <property type="protein sequence ID" value="OEV05579.1"/>
    <property type="molecule type" value="Genomic_DNA"/>
</dbReference>
<dbReference type="RefSeq" id="WP_070194936.1">
    <property type="nucleotide sequence ID" value="NZ_LJGU01000095.1"/>
</dbReference>
<comment type="caution">
    <text evidence="3">The sequence shown here is derived from an EMBL/GenBank/DDBJ whole genome shotgun (WGS) entry which is preliminary data.</text>
</comment>
<organism evidence="3 4">
    <name type="scientific">Streptomyces oceani</name>
    <dbReference type="NCBI Taxonomy" id="1075402"/>
    <lineage>
        <taxon>Bacteria</taxon>
        <taxon>Bacillati</taxon>
        <taxon>Actinomycetota</taxon>
        <taxon>Actinomycetes</taxon>
        <taxon>Kitasatosporales</taxon>
        <taxon>Streptomycetaceae</taxon>
        <taxon>Streptomyces</taxon>
    </lineage>
</organism>
<name>A0A1E7KNN2_9ACTN</name>
<dbReference type="Proteomes" id="UP000176101">
    <property type="component" value="Unassembled WGS sequence"/>
</dbReference>
<dbReference type="AlphaFoldDB" id="A0A1E7KNN2"/>
<reference evidence="3 4" key="1">
    <citation type="journal article" date="2016" name="Front. Microbiol.">
        <title>Comparative Genomics Analysis of Streptomyces Species Reveals Their Adaptation to the Marine Environment and Their Diversity at the Genomic Level.</title>
        <authorList>
            <person name="Tian X."/>
            <person name="Zhang Z."/>
            <person name="Yang T."/>
            <person name="Chen M."/>
            <person name="Li J."/>
            <person name="Chen F."/>
            <person name="Yang J."/>
            <person name="Li W."/>
            <person name="Zhang B."/>
            <person name="Zhang Z."/>
            <person name="Wu J."/>
            <person name="Zhang C."/>
            <person name="Long L."/>
            <person name="Xiao J."/>
        </authorList>
    </citation>
    <scope>NUCLEOTIDE SEQUENCE [LARGE SCALE GENOMIC DNA]</scope>
    <source>
        <strain evidence="3 4">SCSIO 02100</strain>
    </source>
</reference>